<dbReference type="FunFam" id="1.20.5.170:FF:000020">
    <property type="entry name" value="BZIP transcription factor"/>
    <property type="match status" value="1"/>
</dbReference>
<keyword evidence="8" id="KW-1185">Reference proteome</keyword>
<dbReference type="InterPro" id="IPR046347">
    <property type="entry name" value="bZIP_sf"/>
</dbReference>
<dbReference type="PANTHER" id="PTHR45764">
    <property type="entry name" value="BZIP TRANSCRIPTION FACTOR 44"/>
    <property type="match status" value="1"/>
</dbReference>
<sequence>MRPILSEIFLSEFMINSTIQRRTHLVQSFSVVFLYWFYPRVTINNKKEKILMASSSGGSSGTSSLLSNSGFNEDVLAVMDQKKRKRMLSNRESAKRSRMRKDKHLNDLVTEISQLKEKNSQIRTSLNLSTQNYLVLETQNSVLRTQVVELTSWLSSLNDILQCMYLNSSTVNPQMMASELLLINPWSPFLMNQPTMASPDMLQYY</sequence>
<keyword evidence="2" id="KW-0805">Transcription regulation</keyword>
<dbReference type="SMART" id="SM00338">
    <property type="entry name" value="BRLZ"/>
    <property type="match status" value="1"/>
</dbReference>
<evidence type="ECO:0000256" key="4">
    <source>
        <dbReference type="ARBA" id="ARBA00023163"/>
    </source>
</evidence>
<dbReference type="Pfam" id="PF00170">
    <property type="entry name" value="bZIP_1"/>
    <property type="match status" value="1"/>
</dbReference>
<dbReference type="Gene3D" id="1.20.5.170">
    <property type="match status" value="1"/>
</dbReference>
<dbReference type="GO" id="GO:0003700">
    <property type="term" value="F:DNA-binding transcription factor activity"/>
    <property type="evidence" value="ECO:0007669"/>
    <property type="project" value="InterPro"/>
</dbReference>
<dbReference type="GO" id="GO:0000976">
    <property type="term" value="F:transcription cis-regulatory region binding"/>
    <property type="evidence" value="ECO:0007669"/>
    <property type="project" value="TreeGrafter"/>
</dbReference>
<keyword evidence="5" id="KW-0539">Nucleus</keyword>
<dbReference type="InterPro" id="IPR045314">
    <property type="entry name" value="bZIP_plant_GBF1"/>
</dbReference>
<dbReference type="GO" id="GO:0005634">
    <property type="term" value="C:nucleus"/>
    <property type="evidence" value="ECO:0007669"/>
    <property type="project" value="UniProtKB-SubCell"/>
</dbReference>
<dbReference type="GO" id="GO:0046982">
    <property type="term" value="F:protein heterodimerization activity"/>
    <property type="evidence" value="ECO:0007669"/>
    <property type="project" value="UniProtKB-ARBA"/>
</dbReference>
<dbReference type="CDD" id="cd14702">
    <property type="entry name" value="bZIP_plant_GBF1"/>
    <property type="match status" value="1"/>
</dbReference>
<evidence type="ECO:0000256" key="3">
    <source>
        <dbReference type="ARBA" id="ARBA00023125"/>
    </source>
</evidence>
<evidence type="ECO:0000256" key="5">
    <source>
        <dbReference type="ARBA" id="ARBA00023242"/>
    </source>
</evidence>
<dbReference type="PROSITE" id="PS00036">
    <property type="entry name" value="BZIP_BASIC"/>
    <property type="match status" value="1"/>
</dbReference>
<feature type="domain" description="BZIP" evidence="6">
    <location>
        <begin position="80"/>
        <end position="143"/>
    </location>
</feature>
<keyword evidence="3" id="KW-0238">DNA-binding</keyword>
<keyword evidence="4" id="KW-0804">Transcription</keyword>
<organism evidence="7 8">
    <name type="scientific">Dendrobium chrysotoxum</name>
    <name type="common">Orchid</name>
    <dbReference type="NCBI Taxonomy" id="161865"/>
    <lineage>
        <taxon>Eukaryota</taxon>
        <taxon>Viridiplantae</taxon>
        <taxon>Streptophyta</taxon>
        <taxon>Embryophyta</taxon>
        <taxon>Tracheophyta</taxon>
        <taxon>Spermatophyta</taxon>
        <taxon>Magnoliopsida</taxon>
        <taxon>Liliopsida</taxon>
        <taxon>Asparagales</taxon>
        <taxon>Orchidaceae</taxon>
        <taxon>Epidendroideae</taxon>
        <taxon>Malaxideae</taxon>
        <taxon>Dendrobiinae</taxon>
        <taxon>Dendrobium</taxon>
    </lineage>
</organism>
<reference evidence="7 8" key="1">
    <citation type="journal article" date="2021" name="Hortic Res">
        <title>Chromosome-scale assembly of the Dendrobium chrysotoxum genome enhances the understanding of orchid evolution.</title>
        <authorList>
            <person name="Zhang Y."/>
            <person name="Zhang G.Q."/>
            <person name="Zhang D."/>
            <person name="Liu X.D."/>
            <person name="Xu X.Y."/>
            <person name="Sun W.H."/>
            <person name="Yu X."/>
            <person name="Zhu X."/>
            <person name="Wang Z.W."/>
            <person name="Zhao X."/>
            <person name="Zhong W.Y."/>
            <person name="Chen H."/>
            <person name="Yin W.L."/>
            <person name="Huang T."/>
            <person name="Niu S.C."/>
            <person name="Liu Z.J."/>
        </authorList>
    </citation>
    <scope>NUCLEOTIDE SEQUENCE [LARGE SCALE GENOMIC DNA]</scope>
    <source>
        <strain evidence="7">Lindl</strain>
    </source>
</reference>
<dbReference type="EMBL" id="JAGFBR010000005">
    <property type="protein sequence ID" value="KAH0466954.1"/>
    <property type="molecule type" value="Genomic_DNA"/>
</dbReference>
<dbReference type="SUPFAM" id="SSF57959">
    <property type="entry name" value="Leucine zipper domain"/>
    <property type="match status" value="1"/>
</dbReference>
<dbReference type="InterPro" id="IPR004827">
    <property type="entry name" value="bZIP"/>
</dbReference>
<gene>
    <name evidence="7" type="ORF">IEQ34_004192</name>
</gene>
<accession>A0AAV7HGL9</accession>
<protein>
    <recommendedName>
        <fullName evidence="6">BZIP domain-containing protein</fullName>
    </recommendedName>
</protein>
<evidence type="ECO:0000259" key="6">
    <source>
        <dbReference type="PROSITE" id="PS50217"/>
    </source>
</evidence>
<proteinExistence type="predicted"/>
<evidence type="ECO:0000313" key="7">
    <source>
        <dbReference type="EMBL" id="KAH0466954.1"/>
    </source>
</evidence>
<evidence type="ECO:0000256" key="1">
    <source>
        <dbReference type="ARBA" id="ARBA00004123"/>
    </source>
</evidence>
<evidence type="ECO:0000313" key="8">
    <source>
        <dbReference type="Proteomes" id="UP000775213"/>
    </source>
</evidence>
<dbReference type="Proteomes" id="UP000775213">
    <property type="component" value="Unassembled WGS sequence"/>
</dbReference>
<dbReference type="PROSITE" id="PS50217">
    <property type="entry name" value="BZIP"/>
    <property type="match status" value="1"/>
</dbReference>
<dbReference type="AlphaFoldDB" id="A0AAV7HGL9"/>
<dbReference type="PANTHER" id="PTHR45764:SF76">
    <property type="entry name" value="OS02G0132500 PROTEIN"/>
    <property type="match status" value="1"/>
</dbReference>
<evidence type="ECO:0000256" key="2">
    <source>
        <dbReference type="ARBA" id="ARBA00023015"/>
    </source>
</evidence>
<dbReference type="GO" id="GO:0045893">
    <property type="term" value="P:positive regulation of DNA-templated transcription"/>
    <property type="evidence" value="ECO:0007669"/>
    <property type="project" value="TreeGrafter"/>
</dbReference>
<comment type="subcellular location">
    <subcellularLocation>
        <location evidence="1">Nucleus</location>
    </subcellularLocation>
</comment>
<name>A0AAV7HGL9_DENCH</name>
<comment type="caution">
    <text evidence="7">The sequence shown here is derived from an EMBL/GenBank/DDBJ whole genome shotgun (WGS) entry which is preliminary data.</text>
</comment>